<dbReference type="OrthoDB" id="8116897at2"/>
<evidence type="ECO:0000313" key="1">
    <source>
        <dbReference type="EMBL" id="PSH70303.1"/>
    </source>
</evidence>
<accession>A0A2P7BV09</accession>
<dbReference type="AlphaFoldDB" id="A0A2P7BV09"/>
<proteinExistence type="predicted"/>
<keyword evidence="2" id="KW-1185">Reference proteome</keyword>
<protein>
    <submittedName>
        <fullName evidence="1">Uncharacterized protein</fullName>
    </submittedName>
</protein>
<dbReference type="RefSeq" id="WP_133624584.1">
    <property type="nucleotide sequence ID" value="NZ_PGGO01000002.1"/>
</dbReference>
<evidence type="ECO:0000313" key="2">
    <source>
        <dbReference type="Proteomes" id="UP000241444"/>
    </source>
</evidence>
<name>A0A2P7BV09_9HYPH</name>
<dbReference type="Proteomes" id="UP000241444">
    <property type="component" value="Unassembled WGS sequence"/>
</dbReference>
<organism evidence="1 2">
    <name type="scientific">Phyllobacterium brassicacearum</name>
    <dbReference type="NCBI Taxonomy" id="314235"/>
    <lineage>
        <taxon>Bacteria</taxon>
        <taxon>Pseudomonadati</taxon>
        <taxon>Pseudomonadota</taxon>
        <taxon>Alphaproteobacteria</taxon>
        <taxon>Hyphomicrobiales</taxon>
        <taxon>Phyllobacteriaceae</taxon>
        <taxon>Phyllobacterium</taxon>
    </lineage>
</organism>
<comment type="caution">
    <text evidence="1">The sequence shown here is derived from an EMBL/GenBank/DDBJ whole genome shotgun (WGS) entry which is preliminary data.</text>
</comment>
<sequence>MTWNVRFRGKDCKLAYFAPDKLCNQHPLTVEGVEPGSFAIDFPKNAEGKFAFTDITIKEASDPERYAYHAVRGHHSIFGEVLMMSSKSQDGIMIYDAMTGIQPENDYLYTGDGS</sequence>
<dbReference type="EMBL" id="PGGO01000002">
    <property type="protein sequence ID" value="PSH70303.1"/>
    <property type="molecule type" value="Genomic_DNA"/>
</dbReference>
<reference evidence="2" key="1">
    <citation type="submission" date="2017-11" db="EMBL/GenBank/DDBJ databases">
        <authorList>
            <person name="Kuznetsova I."/>
            <person name="Sazanova A."/>
            <person name="Chirak E."/>
            <person name="Safronova V."/>
            <person name="Willems A."/>
        </authorList>
    </citation>
    <scope>NUCLEOTIDE SEQUENCE [LARGE SCALE GENOMIC DNA]</scope>
    <source>
        <strain evidence="2">STM 196</strain>
    </source>
</reference>
<gene>
    <name evidence="1" type="ORF">CU102_04295</name>
</gene>